<gene>
    <name evidence="8" type="ORF">V1264_016806</name>
</gene>
<dbReference type="InterPro" id="IPR043128">
    <property type="entry name" value="Rev_trsase/Diguanyl_cyclase"/>
</dbReference>
<dbReference type="PANTHER" id="PTHR37984">
    <property type="entry name" value="PROTEIN CBG26694"/>
    <property type="match status" value="1"/>
</dbReference>
<evidence type="ECO:0000256" key="2">
    <source>
        <dbReference type="ARBA" id="ARBA00022695"/>
    </source>
</evidence>
<evidence type="ECO:0000256" key="6">
    <source>
        <dbReference type="ARBA" id="ARBA00022918"/>
    </source>
</evidence>
<dbReference type="PANTHER" id="PTHR37984:SF5">
    <property type="entry name" value="PROTEIN NYNRIN-LIKE"/>
    <property type="match status" value="1"/>
</dbReference>
<dbReference type="AlphaFoldDB" id="A0AAN9BHT1"/>
<sequence>MIFTRIMRKLLEPLGRDDVEHFIDDIIIATETWEQHVEAVEAVLSRLEEVCMPAKPSKCYFGYAELDYLGHHVGQGMTKPDDEKTEKIKSAKKKTETKREVRAFLGLAGFHRKYVSDYDNLSAPLTDLTKKGLPERVVWNEECEEAFTKLKQSLVCKPVLLLPDIDKPYTVRSDASDIAVGAVLLQDQGHGLQPVAYASRKLNKAERNYSVIEKECLGVVWSIKKFEQYLYSVHFTLETDHQPLTYLQKTKTENGRLMRWALQLQQYSFTVKIIRGVYDVGVDYLSRLNN</sequence>
<evidence type="ECO:0000256" key="5">
    <source>
        <dbReference type="ARBA" id="ARBA00022801"/>
    </source>
</evidence>
<dbReference type="Pfam" id="PF17917">
    <property type="entry name" value="RT_RNaseH"/>
    <property type="match status" value="1"/>
</dbReference>
<dbReference type="SUPFAM" id="SSF56672">
    <property type="entry name" value="DNA/RNA polymerases"/>
    <property type="match status" value="1"/>
</dbReference>
<name>A0AAN9BHT1_9CAEN</name>
<dbReference type="GO" id="GO:0003964">
    <property type="term" value="F:RNA-directed DNA polymerase activity"/>
    <property type="evidence" value="ECO:0007669"/>
    <property type="project" value="UniProtKB-KW"/>
</dbReference>
<reference evidence="8 9" key="1">
    <citation type="submission" date="2024-02" db="EMBL/GenBank/DDBJ databases">
        <title>Chromosome-scale genome assembly of the rough periwinkle Littorina saxatilis.</title>
        <authorList>
            <person name="De Jode A."/>
            <person name="Faria R."/>
            <person name="Formenti G."/>
            <person name="Sims Y."/>
            <person name="Smith T.P."/>
            <person name="Tracey A."/>
            <person name="Wood J.M.D."/>
            <person name="Zagrodzka Z.B."/>
            <person name="Johannesson K."/>
            <person name="Butlin R.K."/>
            <person name="Leder E.H."/>
        </authorList>
    </citation>
    <scope>NUCLEOTIDE SEQUENCE [LARGE SCALE GENOMIC DNA]</scope>
    <source>
        <strain evidence="8">Snail1</strain>
        <tissue evidence="8">Muscle</tissue>
    </source>
</reference>
<dbReference type="Pfam" id="PF00078">
    <property type="entry name" value="RVT_1"/>
    <property type="match status" value="1"/>
</dbReference>
<organism evidence="8 9">
    <name type="scientific">Littorina saxatilis</name>
    <dbReference type="NCBI Taxonomy" id="31220"/>
    <lineage>
        <taxon>Eukaryota</taxon>
        <taxon>Metazoa</taxon>
        <taxon>Spiralia</taxon>
        <taxon>Lophotrochozoa</taxon>
        <taxon>Mollusca</taxon>
        <taxon>Gastropoda</taxon>
        <taxon>Caenogastropoda</taxon>
        <taxon>Littorinimorpha</taxon>
        <taxon>Littorinoidea</taxon>
        <taxon>Littorinidae</taxon>
        <taxon>Littorina</taxon>
    </lineage>
</organism>
<protein>
    <recommendedName>
        <fullName evidence="7">Reverse transcriptase domain-containing protein</fullName>
    </recommendedName>
</protein>
<dbReference type="InterPro" id="IPR000477">
    <property type="entry name" value="RT_dom"/>
</dbReference>
<dbReference type="CDD" id="cd09274">
    <property type="entry name" value="RNase_HI_RT_Ty3"/>
    <property type="match status" value="1"/>
</dbReference>
<keyword evidence="6" id="KW-0695">RNA-directed DNA polymerase</keyword>
<dbReference type="PROSITE" id="PS50878">
    <property type="entry name" value="RT_POL"/>
    <property type="match status" value="1"/>
</dbReference>
<feature type="domain" description="Reverse transcriptase" evidence="7">
    <location>
        <begin position="1"/>
        <end position="73"/>
    </location>
</feature>
<keyword evidence="3" id="KW-0540">Nuclease</keyword>
<evidence type="ECO:0000313" key="9">
    <source>
        <dbReference type="Proteomes" id="UP001374579"/>
    </source>
</evidence>
<evidence type="ECO:0000259" key="7">
    <source>
        <dbReference type="PROSITE" id="PS50878"/>
    </source>
</evidence>
<dbReference type="GO" id="GO:0016787">
    <property type="term" value="F:hydrolase activity"/>
    <property type="evidence" value="ECO:0007669"/>
    <property type="project" value="UniProtKB-KW"/>
</dbReference>
<comment type="caution">
    <text evidence="8">The sequence shown here is derived from an EMBL/GenBank/DDBJ whole genome shotgun (WGS) entry which is preliminary data.</text>
</comment>
<dbReference type="Proteomes" id="UP001374579">
    <property type="component" value="Unassembled WGS sequence"/>
</dbReference>
<dbReference type="FunFam" id="3.30.70.270:FF:000020">
    <property type="entry name" value="Transposon Tf2-6 polyprotein-like Protein"/>
    <property type="match status" value="1"/>
</dbReference>
<accession>A0AAN9BHT1</accession>
<dbReference type="InterPro" id="IPR041373">
    <property type="entry name" value="RT_RNaseH"/>
</dbReference>
<evidence type="ECO:0000256" key="1">
    <source>
        <dbReference type="ARBA" id="ARBA00022679"/>
    </source>
</evidence>
<dbReference type="Gene3D" id="3.30.70.270">
    <property type="match status" value="2"/>
</dbReference>
<dbReference type="InterPro" id="IPR043502">
    <property type="entry name" value="DNA/RNA_pol_sf"/>
</dbReference>
<proteinExistence type="predicted"/>
<keyword evidence="4" id="KW-0255">Endonuclease</keyword>
<keyword evidence="5" id="KW-0378">Hydrolase</keyword>
<dbReference type="InterPro" id="IPR050951">
    <property type="entry name" value="Retrovirus_Pol_polyprotein"/>
</dbReference>
<dbReference type="EMBL" id="JBAMIC010000007">
    <property type="protein sequence ID" value="KAK7105426.1"/>
    <property type="molecule type" value="Genomic_DNA"/>
</dbReference>
<keyword evidence="9" id="KW-1185">Reference proteome</keyword>
<keyword evidence="2" id="KW-0548">Nucleotidyltransferase</keyword>
<dbReference type="FunFam" id="3.10.20.370:FF:000001">
    <property type="entry name" value="Retrovirus-related Pol polyprotein from transposon 17.6-like protein"/>
    <property type="match status" value="1"/>
</dbReference>
<evidence type="ECO:0000256" key="4">
    <source>
        <dbReference type="ARBA" id="ARBA00022759"/>
    </source>
</evidence>
<dbReference type="GO" id="GO:0004519">
    <property type="term" value="F:endonuclease activity"/>
    <property type="evidence" value="ECO:0007669"/>
    <property type="project" value="UniProtKB-KW"/>
</dbReference>
<evidence type="ECO:0000256" key="3">
    <source>
        <dbReference type="ARBA" id="ARBA00022722"/>
    </source>
</evidence>
<keyword evidence="1" id="KW-0808">Transferase</keyword>
<evidence type="ECO:0000313" key="8">
    <source>
        <dbReference type="EMBL" id="KAK7105426.1"/>
    </source>
</evidence>